<accession>A0AAN8S1K2</accession>
<comment type="caution">
    <text evidence="1">The sequence shown here is derived from an EMBL/GenBank/DDBJ whole genome shotgun (WGS) entry which is preliminary data.</text>
</comment>
<dbReference type="Proteomes" id="UP001372834">
    <property type="component" value="Unassembled WGS sequence"/>
</dbReference>
<evidence type="ECO:0000313" key="1">
    <source>
        <dbReference type="EMBL" id="KAK6639123.1"/>
    </source>
</evidence>
<gene>
    <name evidence="1" type="ORF">RUM43_007393</name>
</gene>
<sequence length="70" mass="8176">MNCDLSSMYGIRYYSPVPKSRPDSCVNYRSSNTQLLCRSPVEWLPIKIMKGKVVEFVKYYLSMLLAILYD</sequence>
<reference evidence="1 2" key="1">
    <citation type="submission" date="2023-10" db="EMBL/GenBank/DDBJ databases">
        <title>Genomes of two closely related lineages of the louse Polyplax serrata with different host specificities.</title>
        <authorList>
            <person name="Martinu J."/>
            <person name="Tarabai H."/>
            <person name="Stefka J."/>
            <person name="Hypsa V."/>
        </authorList>
    </citation>
    <scope>NUCLEOTIDE SEQUENCE [LARGE SCALE GENOMIC DNA]</scope>
    <source>
        <strain evidence="1">HR10_N</strain>
    </source>
</reference>
<organism evidence="1 2">
    <name type="scientific">Polyplax serrata</name>
    <name type="common">Common mouse louse</name>
    <dbReference type="NCBI Taxonomy" id="468196"/>
    <lineage>
        <taxon>Eukaryota</taxon>
        <taxon>Metazoa</taxon>
        <taxon>Ecdysozoa</taxon>
        <taxon>Arthropoda</taxon>
        <taxon>Hexapoda</taxon>
        <taxon>Insecta</taxon>
        <taxon>Pterygota</taxon>
        <taxon>Neoptera</taxon>
        <taxon>Paraneoptera</taxon>
        <taxon>Psocodea</taxon>
        <taxon>Troctomorpha</taxon>
        <taxon>Phthiraptera</taxon>
        <taxon>Anoplura</taxon>
        <taxon>Polyplacidae</taxon>
        <taxon>Polyplax</taxon>
    </lineage>
</organism>
<protein>
    <submittedName>
        <fullName evidence="1">Uncharacterized protein</fullName>
    </submittedName>
</protein>
<proteinExistence type="predicted"/>
<evidence type="ECO:0000313" key="2">
    <source>
        <dbReference type="Proteomes" id="UP001372834"/>
    </source>
</evidence>
<dbReference type="EMBL" id="JAWJWE010000003">
    <property type="protein sequence ID" value="KAK6639123.1"/>
    <property type="molecule type" value="Genomic_DNA"/>
</dbReference>
<dbReference type="AlphaFoldDB" id="A0AAN8S1K2"/>
<name>A0AAN8S1K2_POLSC</name>